<dbReference type="SUPFAM" id="SSF51338">
    <property type="entry name" value="Composite domain of metallo-dependent hydrolases"/>
    <property type="match status" value="1"/>
</dbReference>
<feature type="domain" description="Amidohydrolase-related" evidence="1">
    <location>
        <begin position="77"/>
        <end position="379"/>
    </location>
</feature>
<name>A0A399SJQ7_9BACT</name>
<dbReference type="GO" id="GO:0016810">
    <property type="term" value="F:hydrolase activity, acting on carbon-nitrogen (but not peptide) bonds"/>
    <property type="evidence" value="ECO:0007669"/>
    <property type="project" value="InterPro"/>
</dbReference>
<dbReference type="PANTHER" id="PTHR43135:SF3">
    <property type="entry name" value="ALPHA-D-RIBOSE 1-METHYLPHOSPHONATE 5-TRIPHOSPHATE DIPHOSPHATASE"/>
    <property type="match status" value="1"/>
</dbReference>
<reference evidence="3" key="1">
    <citation type="submission" date="2018-08" db="EMBL/GenBank/DDBJ databases">
        <title>Mucilaginibacter sp. MYSH2.</title>
        <authorList>
            <person name="Seo T."/>
        </authorList>
    </citation>
    <scope>NUCLEOTIDE SEQUENCE [LARGE SCALE GENOMIC DNA]</scope>
    <source>
        <strain evidence="3">KIRAN</strain>
    </source>
</reference>
<sequence length="384" mass="42737">MKKALYSFLLIALAFHNSSCEYKQTVDYIIHNVKLFDGTDVYENVNVIIDDGRIIDIASETRRYDAVELLEAKGFTIIPPLIDSHVHIGSLSQLKESLLAGVFVDIDLHSSPGSAKSFKAHRDSLHHSALLSSGPALTVEGGHGTQFGYPVSTVNKKREPLAFVEDRVKEGADVIKIIREPMLPTLSFETINALIKASHHFDKLAIGHISTASDAAKLSELSIDGLSHVWFDRRITDKEERLLQEKRPFVIPTLLVTRELLKFGEKKGWANHYLPFQDVQKEVNRLHKAGILLLAGTDAPNFGLKLGSSLIEEIILMVSSGLSETEALKTATINPIKVFSLDRNLLPLRGHRANFIIIEGDPTEDITTLHKIKEVWVMGSRTEK</sequence>
<dbReference type="Gene3D" id="3.20.20.140">
    <property type="entry name" value="Metal-dependent hydrolases"/>
    <property type="match status" value="1"/>
</dbReference>
<organism evidence="2 3">
    <name type="scientific">Pontibacter oryzae</name>
    <dbReference type="NCBI Taxonomy" id="2304593"/>
    <lineage>
        <taxon>Bacteria</taxon>
        <taxon>Pseudomonadati</taxon>
        <taxon>Bacteroidota</taxon>
        <taxon>Cytophagia</taxon>
        <taxon>Cytophagales</taxon>
        <taxon>Hymenobacteraceae</taxon>
        <taxon>Pontibacter</taxon>
    </lineage>
</organism>
<dbReference type="SUPFAM" id="SSF51556">
    <property type="entry name" value="Metallo-dependent hydrolases"/>
    <property type="match status" value="1"/>
</dbReference>
<dbReference type="RefSeq" id="WP_119430913.1">
    <property type="nucleotide sequence ID" value="NZ_QWGE01000001.1"/>
</dbReference>
<accession>A0A399SJQ7</accession>
<dbReference type="Pfam" id="PF01979">
    <property type="entry name" value="Amidohydro_1"/>
    <property type="match status" value="1"/>
</dbReference>
<dbReference type="Proteomes" id="UP000266005">
    <property type="component" value="Unassembled WGS sequence"/>
</dbReference>
<comment type="caution">
    <text evidence="2">The sequence shown here is derived from an EMBL/GenBank/DDBJ whole genome shotgun (WGS) entry which is preliminary data.</text>
</comment>
<evidence type="ECO:0000259" key="1">
    <source>
        <dbReference type="Pfam" id="PF01979"/>
    </source>
</evidence>
<keyword evidence="3" id="KW-1185">Reference proteome</keyword>
<dbReference type="PANTHER" id="PTHR43135">
    <property type="entry name" value="ALPHA-D-RIBOSE 1-METHYLPHOSPHONATE 5-TRIPHOSPHATE DIPHOSPHATASE"/>
    <property type="match status" value="1"/>
</dbReference>
<dbReference type="OrthoDB" id="9797498at2"/>
<proteinExistence type="predicted"/>
<protein>
    <recommendedName>
        <fullName evidence="1">Amidohydrolase-related domain-containing protein</fullName>
    </recommendedName>
</protein>
<evidence type="ECO:0000313" key="2">
    <source>
        <dbReference type="EMBL" id="RIJ43031.1"/>
    </source>
</evidence>
<dbReference type="EMBL" id="QWGE01000001">
    <property type="protein sequence ID" value="RIJ43031.1"/>
    <property type="molecule type" value="Genomic_DNA"/>
</dbReference>
<dbReference type="InterPro" id="IPR006680">
    <property type="entry name" value="Amidohydro-rel"/>
</dbReference>
<dbReference type="InterPro" id="IPR032466">
    <property type="entry name" value="Metal_Hydrolase"/>
</dbReference>
<dbReference type="AlphaFoldDB" id="A0A399SJQ7"/>
<evidence type="ECO:0000313" key="3">
    <source>
        <dbReference type="Proteomes" id="UP000266005"/>
    </source>
</evidence>
<dbReference type="Gene3D" id="2.30.40.10">
    <property type="entry name" value="Urease, subunit C, domain 1"/>
    <property type="match status" value="2"/>
</dbReference>
<dbReference type="InterPro" id="IPR051781">
    <property type="entry name" value="Metallo-dep_Hydrolase"/>
</dbReference>
<dbReference type="InterPro" id="IPR011059">
    <property type="entry name" value="Metal-dep_hydrolase_composite"/>
</dbReference>
<gene>
    <name evidence="2" type="ORF">D1627_04135</name>
</gene>